<evidence type="ECO:0000256" key="1">
    <source>
        <dbReference type="SAM" id="SignalP"/>
    </source>
</evidence>
<dbReference type="AlphaFoldDB" id="A0A812T183"/>
<organism evidence="2 3">
    <name type="scientific">Symbiodinium natans</name>
    <dbReference type="NCBI Taxonomy" id="878477"/>
    <lineage>
        <taxon>Eukaryota</taxon>
        <taxon>Sar</taxon>
        <taxon>Alveolata</taxon>
        <taxon>Dinophyceae</taxon>
        <taxon>Suessiales</taxon>
        <taxon>Symbiodiniaceae</taxon>
        <taxon>Symbiodinium</taxon>
    </lineage>
</organism>
<evidence type="ECO:0000313" key="3">
    <source>
        <dbReference type="Proteomes" id="UP000604046"/>
    </source>
</evidence>
<comment type="caution">
    <text evidence="2">The sequence shown here is derived from an EMBL/GenBank/DDBJ whole genome shotgun (WGS) entry which is preliminary data.</text>
</comment>
<reference evidence="2" key="1">
    <citation type="submission" date="2021-02" db="EMBL/GenBank/DDBJ databases">
        <authorList>
            <person name="Dougan E. K."/>
            <person name="Rhodes N."/>
            <person name="Thang M."/>
            <person name="Chan C."/>
        </authorList>
    </citation>
    <scope>NUCLEOTIDE SEQUENCE</scope>
</reference>
<feature type="chain" id="PRO_5032308325" evidence="1">
    <location>
        <begin position="26"/>
        <end position="204"/>
    </location>
</feature>
<accession>A0A812T183</accession>
<keyword evidence="3" id="KW-1185">Reference proteome</keyword>
<keyword evidence="1" id="KW-0732">Signal</keyword>
<name>A0A812T183_9DINO</name>
<dbReference type="EMBL" id="CAJNDS010002501">
    <property type="protein sequence ID" value="CAE7501247.1"/>
    <property type="molecule type" value="Genomic_DNA"/>
</dbReference>
<feature type="signal peptide" evidence="1">
    <location>
        <begin position="1"/>
        <end position="25"/>
    </location>
</feature>
<proteinExistence type="predicted"/>
<dbReference type="Proteomes" id="UP000604046">
    <property type="component" value="Unassembled WGS sequence"/>
</dbReference>
<evidence type="ECO:0000313" key="2">
    <source>
        <dbReference type="EMBL" id="CAE7501247.1"/>
    </source>
</evidence>
<protein>
    <submittedName>
        <fullName evidence="2">Uncharacterized protein</fullName>
    </submittedName>
</protein>
<gene>
    <name evidence="2" type="ORF">SNAT2548_LOCUS28074</name>
</gene>
<sequence>MHSGDVPLRLLSLLALFLPLPGSLASEPDSAYFLGASEANDSKRISEKGEVDEFLSKFLSPDSSMSTMLAVYRPWSVYKQSHLTVARALHTWLRPTAPTIAVYECHNWEPDNALLREWLRRNVPDIWPGKYMSLMLRVQGGRVVRGSTHAAQATKCPHCLLRTLYGEGEHNLPKSDDASCAPASYLHDGVSWTGDWSCSSVTEL</sequence>